<organism evidence="1 2">
    <name type="scientific">Pseudocercospora fijiensis (strain CIRAD86)</name>
    <name type="common">Black leaf streak disease fungus</name>
    <name type="synonym">Mycosphaerella fijiensis</name>
    <dbReference type="NCBI Taxonomy" id="383855"/>
    <lineage>
        <taxon>Eukaryota</taxon>
        <taxon>Fungi</taxon>
        <taxon>Dikarya</taxon>
        <taxon>Ascomycota</taxon>
        <taxon>Pezizomycotina</taxon>
        <taxon>Dothideomycetes</taxon>
        <taxon>Dothideomycetidae</taxon>
        <taxon>Mycosphaerellales</taxon>
        <taxon>Mycosphaerellaceae</taxon>
        <taxon>Pseudocercospora</taxon>
    </lineage>
</organism>
<dbReference type="VEuPathDB" id="FungiDB:MYCFIDRAFT_173001"/>
<proteinExistence type="predicted"/>
<evidence type="ECO:0000313" key="2">
    <source>
        <dbReference type="Proteomes" id="UP000016932"/>
    </source>
</evidence>
<dbReference type="EMBL" id="KB446557">
    <property type="protein sequence ID" value="EME83931.1"/>
    <property type="molecule type" value="Genomic_DNA"/>
</dbReference>
<sequence>MLEKLPRKKTGPHHHIALHIGIHLKRVYTRINGVVLERHALNTHTAPLRSQIRSRFVRWNAGRPADTILLSLYRLGTDVHLSSVTAEGHHSTAYNMACLWHWHNESDVCKRHTYQSWRSGTRLNLRRPDHEALQMRNARLPYVQASGLLSPGRNNLKLHSHSCSTNALGLPCTKTTLTSPAWRRSRLMLHHASHFHVRVITCSIGLQDVEAVSTQGYDQASRVNCTVLTMQEVAVEWNVDHNLKDLYVATNLSRPSFLSLVHTKPGSTNASLKISNCIHAIPSAVAKYW</sequence>
<gene>
    <name evidence="1" type="ORF">MYCFIDRAFT_173001</name>
</gene>
<protein>
    <submittedName>
        <fullName evidence="1">Uncharacterized protein</fullName>
    </submittedName>
</protein>
<dbReference type="HOGENOM" id="CLU_963541_0_0_1"/>
<keyword evidence="2" id="KW-1185">Reference proteome</keyword>
<dbReference type="KEGG" id="pfj:MYCFIDRAFT_173001"/>
<accession>M3AH79</accession>
<name>M3AH79_PSEFD</name>
<dbReference type="Proteomes" id="UP000016932">
    <property type="component" value="Unassembled WGS sequence"/>
</dbReference>
<evidence type="ECO:0000313" key="1">
    <source>
        <dbReference type="EMBL" id="EME83931.1"/>
    </source>
</evidence>
<dbReference type="AlphaFoldDB" id="M3AH79"/>
<reference evidence="1 2" key="1">
    <citation type="journal article" date="2012" name="PLoS Pathog.">
        <title>Diverse lifestyles and strategies of plant pathogenesis encoded in the genomes of eighteen Dothideomycetes fungi.</title>
        <authorList>
            <person name="Ohm R.A."/>
            <person name="Feau N."/>
            <person name="Henrissat B."/>
            <person name="Schoch C.L."/>
            <person name="Horwitz B.A."/>
            <person name="Barry K.W."/>
            <person name="Condon B.J."/>
            <person name="Copeland A.C."/>
            <person name="Dhillon B."/>
            <person name="Glaser F."/>
            <person name="Hesse C.N."/>
            <person name="Kosti I."/>
            <person name="LaButti K."/>
            <person name="Lindquist E.A."/>
            <person name="Lucas S."/>
            <person name="Salamov A.A."/>
            <person name="Bradshaw R.E."/>
            <person name="Ciuffetti L."/>
            <person name="Hamelin R.C."/>
            <person name="Kema G.H.J."/>
            <person name="Lawrence C."/>
            <person name="Scott J.A."/>
            <person name="Spatafora J.W."/>
            <person name="Turgeon B.G."/>
            <person name="de Wit P.J.G.M."/>
            <person name="Zhong S."/>
            <person name="Goodwin S.B."/>
            <person name="Grigoriev I.V."/>
        </authorList>
    </citation>
    <scope>NUCLEOTIDE SEQUENCE [LARGE SCALE GENOMIC DNA]</scope>
    <source>
        <strain evidence="1 2">CIRAD86</strain>
    </source>
</reference>
<dbReference type="GeneID" id="19332901"/>
<dbReference type="RefSeq" id="XP_007924555.1">
    <property type="nucleotide sequence ID" value="XM_007926364.1"/>
</dbReference>